<comment type="caution">
    <text evidence="25">The sequence shown here is derived from an EMBL/GenBank/DDBJ whole genome shotgun (WGS) entry which is preliminary data.</text>
</comment>
<dbReference type="OrthoDB" id="9799199at2"/>
<evidence type="ECO:0000256" key="10">
    <source>
        <dbReference type="ARBA" id="ARBA00022679"/>
    </source>
</evidence>
<name>A0A023D9Y0_ACIMT</name>
<evidence type="ECO:0000256" key="2">
    <source>
        <dbReference type="ARBA" id="ARBA00004651"/>
    </source>
</evidence>
<evidence type="ECO:0000313" key="26">
    <source>
        <dbReference type="Proteomes" id="UP000019760"/>
    </source>
</evidence>
<evidence type="ECO:0000313" key="25">
    <source>
        <dbReference type="EMBL" id="GAJ30626.1"/>
    </source>
</evidence>
<evidence type="ECO:0000256" key="5">
    <source>
        <dbReference type="ARBA" id="ARBA00010185"/>
    </source>
</evidence>
<evidence type="ECO:0000256" key="7">
    <source>
        <dbReference type="ARBA" id="ARBA00019373"/>
    </source>
</evidence>
<keyword evidence="15 24" id="KW-0472">Membrane</keyword>
<evidence type="ECO:0000256" key="21">
    <source>
        <dbReference type="ARBA" id="ARBA00032396"/>
    </source>
</evidence>
<feature type="transmembrane region" description="Helical" evidence="24">
    <location>
        <begin position="100"/>
        <end position="116"/>
    </location>
</feature>
<sequence>MSDGTKWSDLRLRLMSAALIVPVALFCIWRGGLLYDAMILLVVLGMTHEALNLTRGALSRWRAGLFHAWPLAALAAAFKGAWGPAIWIAGVGFVFGPARWAALAVVIAGGLSLVWLRHLPEVGLASVLFVIVVVMVSDTGAYATGRIFGGPKLAPRISPGKTRSGAIGGLVCAALAGGAMARLAAPWDWVGGLVWGAVLGIAAQAGDLAESAAKRQAGVKDSGSLIPGHGGLLDRFDALLVAGPLAALVSLAVAGRPFWSAGLGDLARSLFSSPAGLG</sequence>
<evidence type="ECO:0000256" key="14">
    <source>
        <dbReference type="ARBA" id="ARBA00023098"/>
    </source>
</evidence>
<evidence type="ECO:0000256" key="23">
    <source>
        <dbReference type="ARBA" id="ARBA00033406"/>
    </source>
</evidence>
<feature type="transmembrane region" description="Helical" evidence="24">
    <location>
        <begin position="122"/>
        <end position="144"/>
    </location>
</feature>
<organism evidence="25 26">
    <name type="scientific">Acidomonas methanolica NBRC 104435</name>
    <dbReference type="NCBI Taxonomy" id="1231351"/>
    <lineage>
        <taxon>Bacteria</taxon>
        <taxon>Pseudomonadati</taxon>
        <taxon>Pseudomonadota</taxon>
        <taxon>Alphaproteobacteria</taxon>
        <taxon>Acetobacterales</taxon>
        <taxon>Acetobacteraceae</taxon>
        <taxon>Acidomonas</taxon>
    </lineage>
</organism>
<reference evidence="25 26" key="2">
    <citation type="journal article" date="2014" name="FEMS Microbiol. Lett.">
        <title>Draft genomic DNA sequence of the facultatively methylotrophic bacterium Acidomonas methanolica type strain MB58.</title>
        <authorList>
            <person name="Higashiura N."/>
            <person name="Hadano H."/>
            <person name="Hirakawa H."/>
            <person name="Matsutani M."/>
            <person name="Takabe S."/>
            <person name="Matsushita K."/>
            <person name="Azuma Y."/>
        </authorList>
    </citation>
    <scope>NUCLEOTIDE SEQUENCE [LARGE SCALE GENOMIC DNA]</scope>
    <source>
        <strain evidence="25 26">MB58</strain>
    </source>
</reference>
<dbReference type="EMBL" id="BAND01000196">
    <property type="protein sequence ID" value="GAJ30626.1"/>
    <property type="molecule type" value="Genomic_DNA"/>
</dbReference>
<keyword evidence="12 25" id="KW-0548">Nucleotidyltransferase</keyword>
<reference evidence="26" key="1">
    <citation type="journal article" date="2014" name="FEMS Microbiol. Lett.">
        <title>Draft Genomic DNA Sequence of the Facultatively Methylotrophic Bacterium Acidomonas methanolica type strain MB58.</title>
        <authorList>
            <person name="Higashiura N."/>
            <person name="Hadano H."/>
            <person name="Hirakawa H."/>
            <person name="Matsutani M."/>
            <person name="Takabe S."/>
            <person name="Matsushita K."/>
            <person name="Azuma Y."/>
        </authorList>
    </citation>
    <scope>NUCLEOTIDE SEQUENCE [LARGE SCALE GENOMIC DNA]</scope>
    <source>
        <strain evidence="26">MB58</strain>
    </source>
</reference>
<accession>A0A023D9Y0</accession>
<keyword evidence="13 24" id="KW-1133">Transmembrane helix</keyword>
<evidence type="ECO:0000256" key="13">
    <source>
        <dbReference type="ARBA" id="ARBA00022989"/>
    </source>
</evidence>
<keyword evidence="10 25" id="KW-0808">Transferase</keyword>
<dbReference type="RefSeq" id="WP_042062023.1">
    <property type="nucleotide sequence ID" value="NZ_BAND01000196.1"/>
</dbReference>
<evidence type="ECO:0000256" key="20">
    <source>
        <dbReference type="ARBA" id="ARBA00032253"/>
    </source>
</evidence>
<keyword evidence="11 24" id="KW-0812">Transmembrane</keyword>
<comment type="pathway">
    <text evidence="4">Lipid metabolism.</text>
</comment>
<dbReference type="PANTHER" id="PTHR46382:SF1">
    <property type="entry name" value="PHOSPHATIDATE CYTIDYLYLTRANSFERASE"/>
    <property type="match status" value="1"/>
</dbReference>
<comment type="similarity">
    <text evidence="5">Belongs to the CDS family.</text>
</comment>
<evidence type="ECO:0000256" key="24">
    <source>
        <dbReference type="SAM" id="Phobius"/>
    </source>
</evidence>
<evidence type="ECO:0000256" key="12">
    <source>
        <dbReference type="ARBA" id="ARBA00022695"/>
    </source>
</evidence>
<evidence type="ECO:0000256" key="4">
    <source>
        <dbReference type="ARBA" id="ARBA00005189"/>
    </source>
</evidence>
<evidence type="ECO:0000256" key="22">
    <source>
        <dbReference type="ARBA" id="ARBA00032743"/>
    </source>
</evidence>
<evidence type="ECO:0000256" key="9">
    <source>
        <dbReference type="ARBA" id="ARBA00022516"/>
    </source>
</evidence>
<comment type="pathway">
    <text evidence="3">Phospholipid metabolism; CDP-diacylglycerol biosynthesis; CDP-diacylglycerol from sn-glycerol 3-phosphate: step 3/3.</text>
</comment>
<dbReference type="Proteomes" id="UP000019760">
    <property type="component" value="Unassembled WGS sequence"/>
</dbReference>
<dbReference type="Pfam" id="PF01148">
    <property type="entry name" value="CTP_transf_1"/>
    <property type="match status" value="1"/>
</dbReference>
<keyword evidence="9" id="KW-0444">Lipid biosynthesis</keyword>
<dbReference type="AlphaFoldDB" id="A0A023D9Y0"/>
<evidence type="ECO:0000256" key="15">
    <source>
        <dbReference type="ARBA" id="ARBA00023136"/>
    </source>
</evidence>
<keyword evidence="16" id="KW-0594">Phospholipid biosynthesis</keyword>
<proteinExistence type="inferred from homology"/>
<dbReference type="GO" id="GO:0016024">
    <property type="term" value="P:CDP-diacylglycerol biosynthetic process"/>
    <property type="evidence" value="ECO:0007669"/>
    <property type="project" value="TreeGrafter"/>
</dbReference>
<keyword evidence="8" id="KW-1003">Cell membrane</keyword>
<keyword evidence="26" id="KW-1185">Reference proteome</keyword>
<protein>
    <recommendedName>
        <fullName evidence="7">Phosphatidate cytidylyltransferase</fullName>
        <ecNumber evidence="6">2.7.7.41</ecNumber>
    </recommendedName>
    <alternativeName>
        <fullName evidence="20">CDP-DAG synthase</fullName>
    </alternativeName>
    <alternativeName>
        <fullName evidence="22">CDP-DG synthase</fullName>
    </alternativeName>
    <alternativeName>
        <fullName evidence="18">CDP-diacylglycerol synthase</fullName>
    </alternativeName>
    <alternativeName>
        <fullName evidence="21">CDP-diglyceride pyrophosphorylase</fullName>
    </alternativeName>
    <alternativeName>
        <fullName evidence="23">CDP-diglyceride synthase</fullName>
    </alternativeName>
    <alternativeName>
        <fullName evidence="19">CTP:phosphatidate cytidylyltransferase</fullName>
    </alternativeName>
</protein>
<evidence type="ECO:0000256" key="19">
    <source>
        <dbReference type="ARBA" id="ARBA00031825"/>
    </source>
</evidence>
<evidence type="ECO:0000256" key="1">
    <source>
        <dbReference type="ARBA" id="ARBA00001698"/>
    </source>
</evidence>
<feature type="transmembrane region" description="Helical" evidence="24">
    <location>
        <begin position="238"/>
        <end position="259"/>
    </location>
</feature>
<comment type="subcellular location">
    <subcellularLocation>
        <location evidence="2">Cell membrane</location>
        <topology evidence="2">Multi-pass membrane protein</topology>
    </subcellularLocation>
</comment>
<dbReference type="GO" id="GO:0004605">
    <property type="term" value="F:phosphatidate cytidylyltransferase activity"/>
    <property type="evidence" value="ECO:0007669"/>
    <property type="project" value="UniProtKB-EC"/>
</dbReference>
<keyword evidence="14" id="KW-0443">Lipid metabolism</keyword>
<dbReference type="PANTHER" id="PTHR46382">
    <property type="entry name" value="PHOSPHATIDATE CYTIDYLYLTRANSFERASE"/>
    <property type="match status" value="1"/>
</dbReference>
<feature type="transmembrane region" description="Helical" evidence="24">
    <location>
        <begin position="65"/>
        <end position="88"/>
    </location>
</feature>
<comment type="catalytic activity">
    <reaction evidence="1">
        <text>a 1,2-diacyl-sn-glycero-3-phosphate + CTP + H(+) = a CDP-1,2-diacyl-sn-glycerol + diphosphate</text>
        <dbReference type="Rhea" id="RHEA:16229"/>
        <dbReference type="ChEBI" id="CHEBI:15378"/>
        <dbReference type="ChEBI" id="CHEBI:33019"/>
        <dbReference type="ChEBI" id="CHEBI:37563"/>
        <dbReference type="ChEBI" id="CHEBI:58332"/>
        <dbReference type="ChEBI" id="CHEBI:58608"/>
        <dbReference type="EC" id="2.7.7.41"/>
    </reaction>
</comment>
<dbReference type="EC" id="2.7.7.41" evidence="6"/>
<keyword evidence="17" id="KW-1208">Phospholipid metabolism</keyword>
<gene>
    <name evidence="25" type="ORF">Amme_212_009</name>
</gene>
<evidence type="ECO:0000256" key="16">
    <source>
        <dbReference type="ARBA" id="ARBA00023209"/>
    </source>
</evidence>
<evidence type="ECO:0000256" key="3">
    <source>
        <dbReference type="ARBA" id="ARBA00005119"/>
    </source>
</evidence>
<evidence type="ECO:0000256" key="8">
    <source>
        <dbReference type="ARBA" id="ARBA00022475"/>
    </source>
</evidence>
<dbReference type="GO" id="GO:0005886">
    <property type="term" value="C:plasma membrane"/>
    <property type="evidence" value="ECO:0007669"/>
    <property type="project" value="UniProtKB-SubCell"/>
</dbReference>
<evidence type="ECO:0000256" key="18">
    <source>
        <dbReference type="ARBA" id="ARBA00029893"/>
    </source>
</evidence>
<evidence type="ECO:0000256" key="11">
    <source>
        <dbReference type="ARBA" id="ARBA00022692"/>
    </source>
</evidence>
<feature type="transmembrane region" description="Helical" evidence="24">
    <location>
        <begin position="165"/>
        <end position="185"/>
    </location>
</feature>
<feature type="transmembrane region" description="Helical" evidence="24">
    <location>
        <begin position="12"/>
        <end position="45"/>
    </location>
</feature>
<evidence type="ECO:0000256" key="17">
    <source>
        <dbReference type="ARBA" id="ARBA00023264"/>
    </source>
</evidence>
<evidence type="ECO:0000256" key="6">
    <source>
        <dbReference type="ARBA" id="ARBA00012487"/>
    </source>
</evidence>